<dbReference type="AlphaFoldDB" id="A0AAQ3NHQ5"/>
<name>A0AAQ3NHQ5_VIGMU</name>
<accession>A0AAQ3NHQ5</accession>
<keyword evidence="2" id="KW-1185">Reference proteome</keyword>
<dbReference type="Proteomes" id="UP001374535">
    <property type="component" value="Chromosome 5"/>
</dbReference>
<evidence type="ECO:0000313" key="2">
    <source>
        <dbReference type="Proteomes" id="UP001374535"/>
    </source>
</evidence>
<gene>
    <name evidence="1" type="ORF">V8G54_013690</name>
</gene>
<evidence type="ECO:0000313" key="1">
    <source>
        <dbReference type="EMBL" id="WVZ09160.1"/>
    </source>
</evidence>
<proteinExistence type="predicted"/>
<sequence>MKFQFDYTNRLCRPRRAAEMSHNRMVPRRLRCILIQIPHRIPIQILHGTINVTPGAGASTTNTTHCICLTRATRPCPISRSTNQSQSQPNKKLKNLIFHLFMLFIPYTRSFSKTIQTTATHEKEAIFKPPQKIRQPETAIGNVADT</sequence>
<reference evidence="1 2" key="1">
    <citation type="journal article" date="2023" name="Life. Sci Alliance">
        <title>Evolutionary insights into 3D genome organization and epigenetic landscape of Vigna mungo.</title>
        <authorList>
            <person name="Junaid A."/>
            <person name="Singh B."/>
            <person name="Bhatia S."/>
        </authorList>
    </citation>
    <scope>NUCLEOTIDE SEQUENCE [LARGE SCALE GENOMIC DNA]</scope>
    <source>
        <strain evidence="1">Urdbean</strain>
    </source>
</reference>
<dbReference type="EMBL" id="CP144696">
    <property type="protein sequence ID" value="WVZ09160.1"/>
    <property type="molecule type" value="Genomic_DNA"/>
</dbReference>
<protein>
    <submittedName>
        <fullName evidence="1">Uncharacterized protein</fullName>
    </submittedName>
</protein>
<organism evidence="1 2">
    <name type="scientific">Vigna mungo</name>
    <name type="common">Black gram</name>
    <name type="synonym">Phaseolus mungo</name>
    <dbReference type="NCBI Taxonomy" id="3915"/>
    <lineage>
        <taxon>Eukaryota</taxon>
        <taxon>Viridiplantae</taxon>
        <taxon>Streptophyta</taxon>
        <taxon>Embryophyta</taxon>
        <taxon>Tracheophyta</taxon>
        <taxon>Spermatophyta</taxon>
        <taxon>Magnoliopsida</taxon>
        <taxon>eudicotyledons</taxon>
        <taxon>Gunneridae</taxon>
        <taxon>Pentapetalae</taxon>
        <taxon>rosids</taxon>
        <taxon>fabids</taxon>
        <taxon>Fabales</taxon>
        <taxon>Fabaceae</taxon>
        <taxon>Papilionoideae</taxon>
        <taxon>50 kb inversion clade</taxon>
        <taxon>NPAAA clade</taxon>
        <taxon>indigoferoid/millettioid clade</taxon>
        <taxon>Phaseoleae</taxon>
        <taxon>Vigna</taxon>
    </lineage>
</organism>